<keyword evidence="3" id="KW-1185">Reference proteome</keyword>
<feature type="compositionally biased region" description="Basic residues" evidence="1">
    <location>
        <begin position="608"/>
        <end position="621"/>
    </location>
</feature>
<accession>A0A8X6II51</accession>
<evidence type="ECO:0000256" key="1">
    <source>
        <dbReference type="SAM" id="MobiDB-lite"/>
    </source>
</evidence>
<reference evidence="2" key="1">
    <citation type="submission" date="2020-07" db="EMBL/GenBank/DDBJ databases">
        <title>Multicomponent nature underlies the extraordinary mechanical properties of spider dragline silk.</title>
        <authorList>
            <person name="Kono N."/>
            <person name="Nakamura H."/>
            <person name="Mori M."/>
            <person name="Yoshida Y."/>
            <person name="Ohtoshi R."/>
            <person name="Malay A.D."/>
            <person name="Moran D.A.P."/>
            <person name="Tomita M."/>
            <person name="Numata K."/>
            <person name="Arakawa K."/>
        </authorList>
    </citation>
    <scope>NUCLEOTIDE SEQUENCE</scope>
</reference>
<organism evidence="2 3">
    <name type="scientific">Trichonephila clavata</name>
    <name type="common">Joro spider</name>
    <name type="synonym">Nephila clavata</name>
    <dbReference type="NCBI Taxonomy" id="2740835"/>
    <lineage>
        <taxon>Eukaryota</taxon>
        <taxon>Metazoa</taxon>
        <taxon>Ecdysozoa</taxon>
        <taxon>Arthropoda</taxon>
        <taxon>Chelicerata</taxon>
        <taxon>Arachnida</taxon>
        <taxon>Araneae</taxon>
        <taxon>Araneomorphae</taxon>
        <taxon>Entelegynae</taxon>
        <taxon>Araneoidea</taxon>
        <taxon>Nephilidae</taxon>
        <taxon>Trichonephila</taxon>
    </lineage>
</organism>
<dbReference type="AlphaFoldDB" id="A0A8X6II51"/>
<gene>
    <name evidence="2" type="primary">AVEN_113434_1</name>
    <name evidence="2" type="ORF">TNCT_245961</name>
</gene>
<protein>
    <submittedName>
        <fullName evidence="2">Uncharacterized protein</fullName>
    </submittedName>
</protein>
<dbReference type="OrthoDB" id="6437910at2759"/>
<dbReference type="EMBL" id="BMAO01034228">
    <property type="protein sequence ID" value="GFQ94922.1"/>
    <property type="molecule type" value="Genomic_DNA"/>
</dbReference>
<feature type="non-terminal residue" evidence="2">
    <location>
        <position position="1176"/>
    </location>
</feature>
<sequence>FLQFNSSTMNTLIISKEIEERQEYFPWLKKFIRKLLKTFPQYDKALKYLSKNVEKEIAVLSGNDDHKIKIEALFETINSLFLHFWWKIHWVENRQWKKYWKIDAPYSYCCNDFVKYAGKLLYFLIYLGIILSEGVSNSIWINRILQAINVFPSTDDIVYSSLLQILYLKKKHHHVYMNILKHVLCTNVPLHINEPTVYLKSMMLYKRLRKLIEDAAAKATVTSIAAKIKPPPDIIPWLSSYKIYLKSDESILYQLSKKEYFKKLKNVLLDAEPSNKKDNLSETLKNKRKKKEIKIDSEEDKSFFKNFDSKNVLDDVNKRSKKLDCFKMSKSKSNENEEETLVNKDYDFVKLSCANEVDFSDIKSQMKDVSKIKPTSKKEKCLKEKDIFSTTEKKINKCKVKQNIKNLKKAKCKIFNAAELGESTCINSLPSLITNYNSSEERYIKSRFSPLEASDTSNIRDKIPDKISKQCASNKTKIIQTVSIKLNDYSENLTSELYDPILGDMNNNEIHAVSNQTTDNCLSHDLDISKGINDNINTVQETNVETHIDADGNNSVNSNIYENYLQNNRIKRKISPHKQAQKRVASQTLEYVIEGSSIDGSKTSKQVEKRKKRKSRRRKKNNVVSFDDGNNAEKVLNSSDLNIEVSNTEIIHLNELSNCDDCFTKENEFIDGNASCTILQQNKELQKFVSSGEQLKDKPKYLKSCVADESSVTDKTTTKKFKKWNFKVNLDPSTGNYLDVEIVSEINNLGIEISKEESNKVIIFDDSSHLLHNQGDSAIQEEEPIQKKAALMQNTVCNKLTSSSKNSVGHETSEISAHEADEESGIFDLSFDKENKQKCNKVHIALVEDIRTSQSNLFDASDQNLLPNFGSELISGSNSFQGVHPVSKIDQQKKQLPKDVNYIEDSSPVSRVVNEFLVSPDSERNMIPNSIEVKENLFLLDKDSYRNKITMNPISSSAYASTPKDSSNGEYQNHSAKNLKFLMTDNINESTLSDFVSNSNLSIRSQHQTPKSLRHNKNIRKTKDIFVDKIEKKKKKLAEMNLKQVDSYRNAKICSDTCLSSDKEINGVFSDGSDFETSPSLFPTQKRNASTFKNYKRKLIISEPCLHLPESCESIHRSNSSNLSETCDKSNKLPAISALKQKSQPKMNDTLEKSINHTYNLRNRRSSIERRRLYVV</sequence>
<name>A0A8X6II51_TRICU</name>
<comment type="caution">
    <text evidence="2">The sequence shown here is derived from an EMBL/GenBank/DDBJ whole genome shotgun (WGS) entry which is preliminary data.</text>
</comment>
<evidence type="ECO:0000313" key="3">
    <source>
        <dbReference type="Proteomes" id="UP000887116"/>
    </source>
</evidence>
<evidence type="ECO:0000313" key="2">
    <source>
        <dbReference type="EMBL" id="GFQ94922.1"/>
    </source>
</evidence>
<dbReference type="Proteomes" id="UP000887116">
    <property type="component" value="Unassembled WGS sequence"/>
</dbReference>
<proteinExistence type="predicted"/>
<feature type="region of interest" description="Disordered" evidence="1">
    <location>
        <begin position="600"/>
        <end position="627"/>
    </location>
</feature>